<evidence type="ECO:0000256" key="3">
    <source>
        <dbReference type="ARBA" id="ARBA00022490"/>
    </source>
</evidence>
<comment type="similarity">
    <text evidence="2">Belongs to the EspG family.</text>
</comment>
<evidence type="ECO:0000313" key="5">
    <source>
        <dbReference type="EMBL" id="SBS78329.1"/>
    </source>
</evidence>
<keyword evidence="3" id="KW-0963">Cytoplasm</keyword>
<organism evidence="5">
    <name type="scientific">uncultured Mycobacterium sp</name>
    <dbReference type="NCBI Taxonomy" id="171292"/>
    <lineage>
        <taxon>Bacteria</taxon>
        <taxon>Bacillati</taxon>
        <taxon>Actinomycetota</taxon>
        <taxon>Actinomycetes</taxon>
        <taxon>Mycobacteriales</taxon>
        <taxon>Mycobacteriaceae</taxon>
        <taxon>Mycobacterium</taxon>
        <taxon>environmental samples</taxon>
    </lineage>
</organism>
<dbReference type="AlphaFoldDB" id="A0A1Y5PLX1"/>
<dbReference type="EMBL" id="FLQS01000051">
    <property type="protein sequence ID" value="SBS78329.1"/>
    <property type="molecule type" value="Genomic_DNA"/>
</dbReference>
<accession>A0A1Y5PLX1</accession>
<proteinExistence type="inferred from homology"/>
<protein>
    <recommendedName>
        <fullName evidence="6">ESX secretion-associated protein EspG</fullName>
    </recommendedName>
</protein>
<evidence type="ECO:0000256" key="4">
    <source>
        <dbReference type="ARBA" id="ARBA00023186"/>
    </source>
</evidence>
<keyword evidence="4" id="KW-0143">Chaperone</keyword>
<dbReference type="InterPro" id="IPR025734">
    <property type="entry name" value="EspG"/>
</dbReference>
<comment type="subcellular location">
    <subcellularLocation>
        <location evidence="1">Cytoplasm</location>
    </subcellularLocation>
</comment>
<evidence type="ECO:0000256" key="2">
    <source>
        <dbReference type="ARBA" id="ARBA00006411"/>
    </source>
</evidence>
<reference evidence="5" key="1">
    <citation type="submission" date="2016-03" db="EMBL/GenBank/DDBJ databases">
        <authorList>
            <person name="Ploux O."/>
        </authorList>
    </citation>
    <scope>NUCLEOTIDE SEQUENCE</scope>
    <source>
        <strain evidence="5">UC10</strain>
    </source>
</reference>
<evidence type="ECO:0008006" key="6">
    <source>
        <dbReference type="Google" id="ProtNLM"/>
    </source>
</evidence>
<name>A0A1Y5PLX1_9MYCO</name>
<sequence length="311" mass="33749">MRIMFSAHSAEPVADVTVNLHGMWMLQAMLDIATMPPELSAVPYGAPRDSTWISGDPRIEQLQEAGVVGADGHVIPAVATRMRVLAAPDVEVAILIARGALSWKGRIDVTDPSTWRRDIPQNQLQIVLARRDGRWVSAARAGDDITVDDVGFDGGSAVWLCDIIVDQLNALHPVEPSRIEPMNLPYEDILSAAAQRAAATDDPQREVPLRALGVPPAAVAELGALLDEPVIEAVLYARAHTDARRDTSATALNIRDTEDGRVALYQMLAPRGSTQDWMVIAPGSPSQILQGIQTVLSSVNARDWENHQRFS</sequence>
<gene>
    <name evidence="5" type="ORF">MHPYR_550018</name>
</gene>
<evidence type="ECO:0000256" key="1">
    <source>
        <dbReference type="ARBA" id="ARBA00004496"/>
    </source>
</evidence>
<dbReference type="Pfam" id="PF14011">
    <property type="entry name" value="ESX-1_EspG"/>
    <property type="match status" value="1"/>
</dbReference>
<dbReference type="GO" id="GO:0005737">
    <property type="term" value="C:cytoplasm"/>
    <property type="evidence" value="ECO:0007669"/>
    <property type="project" value="UniProtKB-SubCell"/>
</dbReference>